<reference evidence="1 2" key="1">
    <citation type="journal article" date="2024" name="BMC Genomics">
        <title>De novo assembly and annotation of Popillia japonica's genome with initial clues to its potential as an invasive pest.</title>
        <authorList>
            <person name="Cucini C."/>
            <person name="Boschi S."/>
            <person name="Funari R."/>
            <person name="Cardaioli E."/>
            <person name="Iannotti N."/>
            <person name="Marturano G."/>
            <person name="Paoli F."/>
            <person name="Bruttini M."/>
            <person name="Carapelli A."/>
            <person name="Frati F."/>
            <person name="Nardi F."/>
        </authorList>
    </citation>
    <scope>NUCLEOTIDE SEQUENCE [LARGE SCALE GENOMIC DNA]</scope>
    <source>
        <strain evidence="1">DMR45628</strain>
    </source>
</reference>
<gene>
    <name evidence="1" type="ORF">QE152_g38843</name>
</gene>
<keyword evidence="2" id="KW-1185">Reference proteome</keyword>
<accession>A0AAW1HW98</accession>
<organism evidence="1 2">
    <name type="scientific">Popillia japonica</name>
    <name type="common">Japanese beetle</name>
    <dbReference type="NCBI Taxonomy" id="7064"/>
    <lineage>
        <taxon>Eukaryota</taxon>
        <taxon>Metazoa</taxon>
        <taxon>Ecdysozoa</taxon>
        <taxon>Arthropoda</taxon>
        <taxon>Hexapoda</taxon>
        <taxon>Insecta</taxon>
        <taxon>Pterygota</taxon>
        <taxon>Neoptera</taxon>
        <taxon>Endopterygota</taxon>
        <taxon>Coleoptera</taxon>
        <taxon>Polyphaga</taxon>
        <taxon>Scarabaeiformia</taxon>
        <taxon>Scarabaeidae</taxon>
        <taxon>Rutelinae</taxon>
        <taxon>Popillia</taxon>
    </lineage>
</organism>
<evidence type="ECO:0000313" key="1">
    <source>
        <dbReference type="EMBL" id="KAK9680752.1"/>
    </source>
</evidence>
<comment type="caution">
    <text evidence="1">The sequence shown here is derived from an EMBL/GenBank/DDBJ whole genome shotgun (WGS) entry which is preliminary data.</text>
</comment>
<protein>
    <submittedName>
        <fullName evidence="1">Uncharacterized protein</fullName>
    </submittedName>
</protein>
<proteinExistence type="predicted"/>
<sequence>MILLSSSSNYQTVRREKELKPPMILLSSSSNYQTTGVAGFDGVGIVLRLAKKKLHYYRDMNTEHKVIRDNRFPFGNVSLRVGCEESNRFALTPVAEVAATIGGGV</sequence>
<dbReference type="AlphaFoldDB" id="A0AAW1HW98"/>
<evidence type="ECO:0000313" key="2">
    <source>
        <dbReference type="Proteomes" id="UP001458880"/>
    </source>
</evidence>
<dbReference type="EMBL" id="JASPKY010000873">
    <property type="protein sequence ID" value="KAK9680752.1"/>
    <property type="molecule type" value="Genomic_DNA"/>
</dbReference>
<dbReference type="Proteomes" id="UP001458880">
    <property type="component" value="Unassembled WGS sequence"/>
</dbReference>
<name>A0AAW1HW98_POPJA</name>